<dbReference type="SUPFAM" id="SSF82861">
    <property type="entry name" value="Mechanosensitive channel protein MscS (YggB), transmembrane region"/>
    <property type="match status" value="1"/>
</dbReference>
<dbReference type="AlphaFoldDB" id="H7FWD8"/>
<organism evidence="11 12">
    <name type="scientific">Flavobacterium frigoris (strain PS1)</name>
    <dbReference type="NCBI Taxonomy" id="1086011"/>
    <lineage>
        <taxon>Bacteria</taxon>
        <taxon>Pseudomonadati</taxon>
        <taxon>Bacteroidota</taxon>
        <taxon>Flavobacteriia</taxon>
        <taxon>Flavobacteriales</taxon>
        <taxon>Flavobacteriaceae</taxon>
        <taxon>Flavobacterium</taxon>
    </lineage>
</organism>
<reference evidence="11 12" key="1">
    <citation type="journal article" date="2014" name="Acta Crystallogr. D">
        <title>Structure-based characterization and antifreeze properties of a hyperactive ice-binding protein from the Antarctic bacterium Flavobacterium frigoris PS1.</title>
        <authorList>
            <person name="Do H."/>
            <person name="Kim S.J."/>
            <person name="Kim H.J."/>
            <person name="Lee J.H."/>
        </authorList>
    </citation>
    <scope>NUCLEOTIDE SEQUENCE [LARGE SCALE GENOMIC DNA]</scope>
    <source>
        <strain evidence="11 12">PS1</strain>
    </source>
</reference>
<feature type="transmembrane region" description="Helical" evidence="7">
    <location>
        <begin position="83"/>
        <end position="103"/>
    </location>
</feature>
<evidence type="ECO:0000256" key="2">
    <source>
        <dbReference type="ARBA" id="ARBA00008017"/>
    </source>
</evidence>
<dbReference type="Pfam" id="PF21082">
    <property type="entry name" value="MS_channel_3rd"/>
    <property type="match status" value="1"/>
</dbReference>
<protein>
    <submittedName>
        <fullName evidence="11">Potassium efflux system KefA protein</fullName>
    </submittedName>
</protein>
<evidence type="ECO:0000256" key="5">
    <source>
        <dbReference type="ARBA" id="ARBA00022989"/>
    </source>
</evidence>
<dbReference type="OrthoDB" id="9809206at2"/>
<dbReference type="PANTHER" id="PTHR30347:SF1">
    <property type="entry name" value="MECHANOSENSITIVE CHANNEL MSCK"/>
    <property type="match status" value="1"/>
</dbReference>
<dbReference type="InterPro" id="IPR049142">
    <property type="entry name" value="MS_channel_1st"/>
</dbReference>
<evidence type="ECO:0000259" key="8">
    <source>
        <dbReference type="Pfam" id="PF00924"/>
    </source>
</evidence>
<sequence>MKKIIDYTLFQDGDFNIKVINILKLFVFLVVVTLLLKIIRKAIFRIDKIDVAKKYSIYSLVRYLIIVISIISGLQLFGFNLSVLVAGSAALLVGIGLGLQNLFSDFVSGIILLVDSSVKVNDVIELNGLVCTVQEINLRTTIVLTRDDKYIILPNSDLTRNQLINWTHNDFASRFEVTVGVDYSSDIQQVIQVLKEAVDSQKGILKEPIPFVRFTDFGDSSLNFSVIFWSEELFRIENAKSNLRIKIFELFKENNITIPFPQRVVHINN</sequence>
<feature type="domain" description="Mechanosensitive ion channel transmembrane helices 2/3" evidence="10">
    <location>
        <begin position="60"/>
        <end position="100"/>
    </location>
</feature>
<evidence type="ECO:0000256" key="4">
    <source>
        <dbReference type="ARBA" id="ARBA00022692"/>
    </source>
</evidence>
<name>H7FWD8_FLAFP</name>
<dbReference type="InterPro" id="IPR052702">
    <property type="entry name" value="MscS-like_channel"/>
</dbReference>
<evidence type="ECO:0000256" key="1">
    <source>
        <dbReference type="ARBA" id="ARBA00004651"/>
    </source>
</evidence>
<proteinExistence type="inferred from homology"/>
<feature type="transmembrane region" description="Helical" evidence="7">
    <location>
        <begin position="20"/>
        <end position="39"/>
    </location>
</feature>
<dbReference type="EMBL" id="AHKF01000032">
    <property type="protein sequence ID" value="EIA07213.1"/>
    <property type="molecule type" value="Genomic_DNA"/>
</dbReference>
<dbReference type="InterPro" id="IPR023408">
    <property type="entry name" value="MscS_beta-dom_sf"/>
</dbReference>
<evidence type="ECO:0000313" key="12">
    <source>
        <dbReference type="Proteomes" id="UP000005566"/>
    </source>
</evidence>
<comment type="similarity">
    <text evidence="2">Belongs to the MscS (TC 1.A.23) family.</text>
</comment>
<evidence type="ECO:0000256" key="7">
    <source>
        <dbReference type="SAM" id="Phobius"/>
    </source>
</evidence>
<keyword evidence="4 7" id="KW-0812">Transmembrane</keyword>
<dbReference type="Proteomes" id="UP000005566">
    <property type="component" value="Unassembled WGS sequence"/>
</dbReference>
<dbReference type="Pfam" id="PF21088">
    <property type="entry name" value="MS_channel_1st"/>
    <property type="match status" value="1"/>
</dbReference>
<dbReference type="STRING" id="1086011.HJ01_03485"/>
<dbReference type="Gene3D" id="1.10.287.1260">
    <property type="match status" value="1"/>
</dbReference>
<comment type="caution">
    <text evidence="11">The sequence shown here is derived from an EMBL/GenBank/DDBJ whole genome shotgun (WGS) entry which is preliminary data.</text>
</comment>
<dbReference type="PANTHER" id="PTHR30347">
    <property type="entry name" value="POTASSIUM CHANNEL RELATED"/>
    <property type="match status" value="1"/>
</dbReference>
<keyword evidence="6 7" id="KW-0472">Membrane</keyword>
<keyword evidence="3" id="KW-1003">Cell membrane</keyword>
<dbReference type="InterPro" id="IPR006685">
    <property type="entry name" value="MscS_channel_2nd"/>
</dbReference>
<dbReference type="InterPro" id="IPR011066">
    <property type="entry name" value="MscS_channel_C_sf"/>
</dbReference>
<feature type="domain" description="Mechanosensitive ion channel MscS C-terminal" evidence="9">
    <location>
        <begin position="176"/>
        <end position="258"/>
    </location>
</feature>
<dbReference type="Pfam" id="PF00924">
    <property type="entry name" value="MS_channel_2nd"/>
    <property type="match status" value="1"/>
</dbReference>
<dbReference type="RefSeq" id="WP_007139663.1">
    <property type="nucleotide sequence ID" value="NZ_AHKF01000032.1"/>
</dbReference>
<evidence type="ECO:0000256" key="6">
    <source>
        <dbReference type="ARBA" id="ARBA00023136"/>
    </source>
</evidence>
<evidence type="ECO:0000256" key="3">
    <source>
        <dbReference type="ARBA" id="ARBA00022475"/>
    </source>
</evidence>
<evidence type="ECO:0000259" key="10">
    <source>
        <dbReference type="Pfam" id="PF21088"/>
    </source>
</evidence>
<dbReference type="GO" id="GO:0005886">
    <property type="term" value="C:plasma membrane"/>
    <property type="evidence" value="ECO:0007669"/>
    <property type="project" value="UniProtKB-SubCell"/>
</dbReference>
<dbReference type="eggNOG" id="COG3264">
    <property type="taxonomic scope" value="Bacteria"/>
</dbReference>
<keyword evidence="12" id="KW-1185">Reference proteome</keyword>
<dbReference type="SUPFAM" id="SSF82689">
    <property type="entry name" value="Mechanosensitive channel protein MscS (YggB), C-terminal domain"/>
    <property type="match status" value="1"/>
</dbReference>
<dbReference type="Gene3D" id="2.30.30.60">
    <property type="match status" value="1"/>
</dbReference>
<dbReference type="GO" id="GO:0008381">
    <property type="term" value="F:mechanosensitive monoatomic ion channel activity"/>
    <property type="evidence" value="ECO:0007669"/>
    <property type="project" value="UniProtKB-ARBA"/>
</dbReference>
<dbReference type="InterPro" id="IPR010920">
    <property type="entry name" value="LSM_dom_sf"/>
</dbReference>
<keyword evidence="5 7" id="KW-1133">Transmembrane helix</keyword>
<feature type="domain" description="Mechanosensitive ion channel MscS" evidence="8">
    <location>
        <begin position="101"/>
        <end position="168"/>
    </location>
</feature>
<feature type="transmembrane region" description="Helical" evidence="7">
    <location>
        <begin position="60"/>
        <end position="77"/>
    </location>
</feature>
<dbReference type="InterPro" id="IPR011014">
    <property type="entry name" value="MscS_channel_TM-2"/>
</dbReference>
<dbReference type="InterPro" id="IPR049278">
    <property type="entry name" value="MS_channel_C"/>
</dbReference>
<evidence type="ECO:0000259" key="9">
    <source>
        <dbReference type="Pfam" id="PF21082"/>
    </source>
</evidence>
<dbReference type="Gene3D" id="3.30.70.100">
    <property type="match status" value="1"/>
</dbReference>
<dbReference type="PATRIC" id="fig|1086011.3.peg.3417"/>
<accession>H7FWD8</accession>
<dbReference type="SUPFAM" id="SSF50182">
    <property type="entry name" value="Sm-like ribonucleoproteins"/>
    <property type="match status" value="1"/>
</dbReference>
<comment type="subcellular location">
    <subcellularLocation>
        <location evidence="1">Cell membrane</location>
        <topology evidence="1">Multi-pass membrane protein</topology>
    </subcellularLocation>
</comment>
<gene>
    <name evidence="11" type="ORF">HJ01_03485</name>
</gene>
<evidence type="ECO:0000313" key="11">
    <source>
        <dbReference type="EMBL" id="EIA07213.1"/>
    </source>
</evidence>